<proteinExistence type="predicted"/>
<gene>
    <name evidence="2" type="ORF">LtaPh_1204900</name>
</gene>
<dbReference type="AlphaFoldDB" id="A0A640KCL9"/>
<name>A0A640KCL9_LEITA</name>
<protein>
    <submittedName>
        <fullName evidence="2">Uncharacterized protein</fullName>
    </submittedName>
</protein>
<feature type="region of interest" description="Disordered" evidence="1">
    <location>
        <begin position="1"/>
        <end position="26"/>
    </location>
</feature>
<feature type="compositionally biased region" description="Polar residues" evidence="1">
    <location>
        <begin position="1"/>
        <end position="10"/>
    </location>
</feature>
<evidence type="ECO:0000256" key="1">
    <source>
        <dbReference type="SAM" id="MobiDB-lite"/>
    </source>
</evidence>
<accession>A0A640KCL9</accession>
<comment type="caution">
    <text evidence="2">The sequence shown here is derived from an EMBL/GenBank/DDBJ whole genome shotgun (WGS) entry which is preliminary data.</text>
</comment>
<reference evidence="2" key="1">
    <citation type="submission" date="2019-11" db="EMBL/GenBank/DDBJ databases">
        <title>Leishmania tarentolae CDS.</title>
        <authorList>
            <person name="Goto Y."/>
            <person name="Yamagishi J."/>
        </authorList>
    </citation>
    <scope>NUCLEOTIDE SEQUENCE [LARGE SCALE GENOMIC DNA]</scope>
    <source>
        <strain evidence="2">Parrot Tar II</strain>
    </source>
</reference>
<dbReference type="VEuPathDB" id="TriTrypDB:LtaPh_1204900"/>
<sequence length="586" mass="60965">MEAPSSSSVDNKAAGGAGTPATSLSASSAFSAMRNTVSGDVAHPCAEITSGAAPSDEVTPFTNALLLSGDSTSVAGSSTPKTAASFHNVTRFNSSATVAAVELPRVQSEHAATPATSFFPTSVRGTGALETAASATNPPSVLHLLGGVPIEGSGEEVHRAGELDTRVRGQIAAPASSPLMERGIGSAPFSRDIRDRSTHTLRSDVSDDTQLMKTTCYLSPLDSAGGREVQQSGDAIDALWTTEESRQPTEPALPTVDNVSCAAPGSAGAMASATQLAPTDESVTAYTVPARNNCTTAVATATDAATPRCSKFEVLATVPVPLVGRVPMRIHWCCAAHWRAVQRTERGAQWAADGAPADVYCVPAHLHATREQRSFSASCVETKSAGERHGRGVPGTVGNTSWLCDVSGEARPQHCEARTLSSAVDAPVSTLCNDSHLVAERETHGSYKTRSSLPHVHSHSCTDMLMCEFCGHTVETYHCEDCDRETTEGSTLATETGHEYQSARRRFQGGRSCASAGALSLSSCKLVACRSRRPSISTPKVQLSSSESAGTMLDLDMSGAISSADEPSLSDSSLEEALMAAVALLQ</sequence>
<organism evidence="2 3">
    <name type="scientific">Leishmania tarentolae</name>
    <name type="common">Sauroleishmania tarentolae</name>
    <dbReference type="NCBI Taxonomy" id="5689"/>
    <lineage>
        <taxon>Eukaryota</taxon>
        <taxon>Discoba</taxon>
        <taxon>Euglenozoa</taxon>
        <taxon>Kinetoplastea</taxon>
        <taxon>Metakinetoplastina</taxon>
        <taxon>Trypanosomatida</taxon>
        <taxon>Trypanosomatidae</taxon>
        <taxon>Leishmaniinae</taxon>
        <taxon>Leishmania</taxon>
        <taxon>lizard Leishmania</taxon>
    </lineage>
</organism>
<evidence type="ECO:0000313" key="2">
    <source>
        <dbReference type="EMBL" id="GET86784.1"/>
    </source>
</evidence>
<dbReference type="EMBL" id="BLBS01000014">
    <property type="protein sequence ID" value="GET86784.1"/>
    <property type="molecule type" value="Genomic_DNA"/>
</dbReference>
<dbReference type="Proteomes" id="UP000419144">
    <property type="component" value="Unassembled WGS sequence"/>
</dbReference>
<evidence type="ECO:0000313" key="3">
    <source>
        <dbReference type="Proteomes" id="UP000419144"/>
    </source>
</evidence>
<keyword evidence="3" id="KW-1185">Reference proteome</keyword>
<dbReference type="OrthoDB" id="265867at2759"/>